<sequence>YKEHVVWMDKELNLKLMRKGLLTSIYTPQVIVQGLQEAGIFSDALHVGQTHLEKSQSQEVFMSSVSWPNSIQAAATGELTIVNEFQAAK</sequence>
<proteinExistence type="predicted"/>
<accession>A0ABP0XII6</accession>
<protein>
    <submittedName>
        <fullName evidence="1">Uncharacterized protein</fullName>
    </submittedName>
</protein>
<reference evidence="1" key="1">
    <citation type="submission" date="2024-02" db="EMBL/GenBank/DDBJ databases">
        <authorList>
            <consortium name="ELIXIR-Norway"/>
            <consortium name="Elixir Norway"/>
        </authorList>
    </citation>
    <scope>NUCLEOTIDE SEQUENCE</scope>
</reference>
<evidence type="ECO:0000313" key="1">
    <source>
        <dbReference type="EMBL" id="CAK9278928.1"/>
    </source>
</evidence>
<dbReference type="EMBL" id="OZ020104">
    <property type="protein sequence ID" value="CAK9278928.1"/>
    <property type="molecule type" value="Genomic_DNA"/>
</dbReference>
<dbReference type="PANTHER" id="PTHR46701">
    <property type="entry name" value="GLYCOSYLTRANSFERASE-LIKE KOBITO 1"/>
    <property type="match status" value="1"/>
</dbReference>
<dbReference type="Proteomes" id="UP001497444">
    <property type="component" value="Chromosome 9"/>
</dbReference>
<evidence type="ECO:0000313" key="2">
    <source>
        <dbReference type="Proteomes" id="UP001497444"/>
    </source>
</evidence>
<name>A0ABP0XII6_9BRYO</name>
<organism evidence="1 2">
    <name type="scientific">Sphagnum jensenii</name>
    <dbReference type="NCBI Taxonomy" id="128206"/>
    <lineage>
        <taxon>Eukaryota</taxon>
        <taxon>Viridiplantae</taxon>
        <taxon>Streptophyta</taxon>
        <taxon>Embryophyta</taxon>
        <taxon>Bryophyta</taxon>
        <taxon>Sphagnophytina</taxon>
        <taxon>Sphagnopsida</taxon>
        <taxon>Sphagnales</taxon>
        <taxon>Sphagnaceae</taxon>
        <taxon>Sphagnum</taxon>
    </lineage>
</organism>
<gene>
    <name evidence="1" type="ORF">CSSPJE1EN1_LOCUS24406</name>
</gene>
<keyword evidence="2" id="KW-1185">Reference proteome</keyword>
<dbReference type="InterPro" id="IPR044224">
    <property type="entry name" value="KOBITO1-like"/>
</dbReference>
<dbReference type="PANTHER" id="PTHR46701:SF7">
    <property type="entry name" value="GLYCOSYLTRANSFERASE-LIKE KOBITO 1"/>
    <property type="match status" value="1"/>
</dbReference>
<feature type="non-terminal residue" evidence="1">
    <location>
        <position position="1"/>
    </location>
</feature>